<reference evidence="3" key="1">
    <citation type="journal article" date="2014" name="Int. J. Syst. Evol. Microbiol.">
        <title>Complete genome sequence of Corynebacterium casei LMG S-19264T (=DSM 44701T), isolated from a smear-ripened cheese.</title>
        <authorList>
            <consortium name="US DOE Joint Genome Institute (JGI-PGF)"/>
            <person name="Walter F."/>
            <person name="Albersmeier A."/>
            <person name="Kalinowski J."/>
            <person name="Ruckert C."/>
        </authorList>
    </citation>
    <scope>NUCLEOTIDE SEQUENCE</scope>
    <source>
        <strain evidence="3">NBRC 112290</strain>
    </source>
</reference>
<proteinExistence type="predicted"/>
<keyword evidence="4" id="KW-1185">Reference proteome</keyword>
<dbReference type="EMBL" id="BSUM01000001">
    <property type="protein sequence ID" value="GMA31863.1"/>
    <property type="molecule type" value="Genomic_DNA"/>
</dbReference>
<dbReference type="Gene3D" id="3.60.110.10">
    <property type="entry name" value="Carbon-nitrogen hydrolase"/>
    <property type="match status" value="1"/>
</dbReference>
<reference evidence="3" key="2">
    <citation type="submission" date="2023-02" db="EMBL/GenBank/DDBJ databases">
        <authorList>
            <person name="Sun Q."/>
            <person name="Mori K."/>
        </authorList>
    </citation>
    <scope>NUCLEOTIDE SEQUENCE</scope>
    <source>
        <strain evidence="3">NBRC 112290</strain>
    </source>
</reference>
<dbReference type="Proteomes" id="UP001157161">
    <property type="component" value="Unassembled WGS sequence"/>
</dbReference>
<organism evidence="3 4">
    <name type="scientific">Litorihabitans aurantiacus</name>
    <dbReference type="NCBI Taxonomy" id="1930061"/>
    <lineage>
        <taxon>Bacteria</taxon>
        <taxon>Bacillati</taxon>
        <taxon>Actinomycetota</taxon>
        <taxon>Actinomycetes</taxon>
        <taxon>Micrococcales</taxon>
        <taxon>Beutenbergiaceae</taxon>
        <taxon>Litorihabitans</taxon>
    </lineage>
</organism>
<dbReference type="PROSITE" id="PS50263">
    <property type="entry name" value="CN_HYDROLASE"/>
    <property type="match status" value="1"/>
</dbReference>
<evidence type="ECO:0000256" key="1">
    <source>
        <dbReference type="ARBA" id="ARBA00022801"/>
    </source>
</evidence>
<evidence type="ECO:0000259" key="2">
    <source>
        <dbReference type="PROSITE" id="PS50263"/>
    </source>
</evidence>
<dbReference type="InterPro" id="IPR050345">
    <property type="entry name" value="Aliph_Amidase/BUP"/>
</dbReference>
<dbReference type="Pfam" id="PF00795">
    <property type="entry name" value="CN_hydrolase"/>
    <property type="match status" value="1"/>
</dbReference>
<dbReference type="InterPro" id="IPR036526">
    <property type="entry name" value="C-N_Hydrolase_sf"/>
</dbReference>
<dbReference type="InterPro" id="IPR003010">
    <property type="entry name" value="C-N_Hydrolase"/>
</dbReference>
<dbReference type="RefSeq" id="WP_284250607.1">
    <property type="nucleotide sequence ID" value="NZ_BSUM01000001.1"/>
</dbReference>
<gene>
    <name evidence="3" type="ORF">GCM10025875_18550</name>
</gene>
<dbReference type="GO" id="GO:0016811">
    <property type="term" value="F:hydrolase activity, acting on carbon-nitrogen (but not peptide) bonds, in linear amides"/>
    <property type="evidence" value="ECO:0007669"/>
    <property type="project" value="TreeGrafter"/>
</dbReference>
<comment type="caution">
    <text evidence="3">The sequence shown here is derived from an EMBL/GenBank/DDBJ whole genome shotgun (WGS) entry which is preliminary data.</text>
</comment>
<dbReference type="PANTHER" id="PTHR43674">
    <property type="entry name" value="NITRILASE C965.09-RELATED"/>
    <property type="match status" value="1"/>
</dbReference>
<dbReference type="PANTHER" id="PTHR43674:SF2">
    <property type="entry name" value="BETA-UREIDOPROPIONASE"/>
    <property type="match status" value="1"/>
</dbReference>
<dbReference type="AlphaFoldDB" id="A0AA37XEL4"/>
<dbReference type="SUPFAM" id="SSF56317">
    <property type="entry name" value="Carbon-nitrogen hydrolase"/>
    <property type="match status" value="1"/>
</dbReference>
<name>A0AA37XEL4_9MICO</name>
<evidence type="ECO:0000313" key="3">
    <source>
        <dbReference type="EMBL" id="GMA31863.1"/>
    </source>
</evidence>
<keyword evidence="1 3" id="KW-0378">Hydrolase</keyword>
<accession>A0AA37XEL4</accession>
<protein>
    <submittedName>
        <fullName evidence="3">Hydrolase</fullName>
    </submittedName>
</protein>
<feature type="domain" description="CN hydrolase" evidence="2">
    <location>
        <begin position="4"/>
        <end position="257"/>
    </location>
</feature>
<sequence>MTIVQVGLTQTPWTGDQVSMLDRHEEYARAAVAAGADVVGFQELFTGPYFGITQDPAYYSYVEAADGATVARFAALAKELGVVMVLPIYEEEHAGIYYNTSVLVDSDGSILGRYRKHHIPHVEKFWEKFYFRPGNMGYPVFETAVGRIGMYICYDRHFPEGWREYGLAGADIVFNPNATKPGLSNRLWEVEQPAAAIANGYFVAASNRVGAETNEYGDEAVAFYGSSYLVGPDGNLVGDMASATEPGWIVREADLSLVRTQRETWQFFRDRRPDSYTRIAQP</sequence>
<evidence type="ECO:0000313" key="4">
    <source>
        <dbReference type="Proteomes" id="UP001157161"/>
    </source>
</evidence>